<evidence type="ECO:0000256" key="6">
    <source>
        <dbReference type="ARBA" id="ARBA00022989"/>
    </source>
</evidence>
<comment type="caution">
    <text evidence="10">The sequence shown here is derived from an EMBL/GenBank/DDBJ whole genome shotgun (WGS) entry which is preliminary data.</text>
</comment>
<evidence type="ECO:0000256" key="5">
    <source>
        <dbReference type="ARBA" id="ARBA00022692"/>
    </source>
</evidence>
<protein>
    <submittedName>
        <fullName evidence="10">Glycosyl transferase family 39</fullName>
    </submittedName>
</protein>
<dbReference type="AlphaFoldDB" id="B4D8V2"/>
<dbReference type="GO" id="GO:0005886">
    <property type="term" value="C:plasma membrane"/>
    <property type="evidence" value="ECO:0007669"/>
    <property type="project" value="UniProtKB-SubCell"/>
</dbReference>
<organism evidence="10 11">
    <name type="scientific">Chthoniobacter flavus Ellin428</name>
    <dbReference type="NCBI Taxonomy" id="497964"/>
    <lineage>
        <taxon>Bacteria</taxon>
        <taxon>Pseudomonadati</taxon>
        <taxon>Verrucomicrobiota</taxon>
        <taxon>Spartobacteria</taxon>
        <taxon>Chthoniobacterales</taxon>
        <taxon>Chthoniobacteraceae</taxon>
        <taxon>Chthoniobacter</taxon>
    </lineage>
</organism>
<dbReference type="EMBL" id="ABVL01000023">
    <property type="protein sequence ID" value="EDY17160.1"/>
    <property type="molecule type" value="Genomic_DNA"/>
</dbReference>
<evidence type="ECO:0000313" key="10">
    <source>
        <dbReference type="EMBL" id="EDY17160.1"/>
    </source>
</evidence>
<dbReference type="InParanoid" id="B4D8V2"/>
<gene>
    <name evidence="10" type="ORF">CfE428DRAFT_5342</name>
</gene>
<feature type="transmembrane region" description="Helical" evidence="8">
    <location>
        <begin position="229"/>
        <end position="248"/>
    </location>
</feature>
<name>B4D8V2_9BACT</name>
<dbReference type="RefSeq" id="WP_006982663.1">
    <property type="nucleotide sequence ID" value="NZ_ABVL01000023.1"/>
</dbReference>
<evidence type="ECO:0000313" key="11">
    <source>
        <dbReference type="Proteomes" id="UP000005824"/>
    </source>
</evidence>
<accession>B4D8V2</accession>
<dbReference type="Pfam" id="PF13231">
    <property type="entry name" value="PMT_2"/>
    <property type="match status" value="1"/>
</dbReference>
<dbReference type="InterPro" id="IPR038731">
    <property type="entry name" value="RgtA/B/C-like"/>
</dbReference>
<evidence type="ECO:0000259" key="9">
    <source>
        <dbReference type="Pfam" id="PF13231"/>
    </source>
</evidence>
<keyword evidence="11" id="KW-1185">Reference proteome</keyword>
<dbReference type="GO" id="GO:0016763">
    <property type="term" value="F:pentosyltransferase activity"/>
    <property type="evidence" value="ECO:0007669"/>
    <property type="project" value="TreeGrafter"/>
</dbReference>
<feature type="domain" description="Glycosyltransferase RgtA/B/C/D-like" evidence="9">
    <location>
        <begin position="90"/>
        <end position="237"/>
    </location>
</feature>
<keyword evidence="4 10" id="KW-0808">Transferase</keyword>
<evidence type="ECO:0000256" key="3">
    <source>
        <dbReference type="ARBA" id="ARBA00022676"/>
    </source>
</evidence>
<feature type="transmembrane region" description="Helical" evidence="8">
    <location>
        <begin position="389"/>
        <end position="407"/>
    </location>
</feature>
<feature type="transmembrane region" description="Helical" evidence="8">
    <location>
        <begin position="325"/>
        <end position="345"/>
    </location>
</feature>
<evidence type="ECO:0000256" key="2">
    <source>
        <dbReference type="ARBA" id="ARBA00022475"/>
    </source>
</evidence>
<feature type="transmembrane region" description="Helical" evidence="8">
    <location>
        <begin position="139"/>
        <end position="156"/>
    </location>
</feature>
<keyword evidence="2" id="KW-1003">Cell membrane</keyword>
<keyword evidence="6 8" id="KW-1133">Transmembrane helix</keyword>
<comment type="subcellular location">
    <subcellularLocation>
        <location evidence="1">Cell membrane</location>
        <topology evidence="1">Multi-pass membrane protein</topology>
    </subcellularLocation>
</comment>
<evidence type="ECO:0000256" key="7">
    <source>
        <dbReference type="ARBA" id="ARBA00023136"/>
    </source>
</evidence>
<keyword evidence="7 8" id="KW-0472">Membrane</keyword>
<dbReference type="PANTHER" id="PTHR33908">
    <property type="entry name" value="MANNOSYLTRANSFERASE YKCB-RELATED"/>
    <property type="match status" value="1"/>
</dbReference>
<feature type="transmembrane region" description="Helical" evidence="8">
    <location>
        <begin position="20"/>
        <end position="39"/>
    </location>
</feature>
<feature type="transmembrane region" description="Helical" evidence="8">
    <location>
        <begin position="357"/>
        <end position="377"/>
    </location>
</feature>
<proteinExistence type="predicted"/>
<evidence type="ECO:0000256" key="8">
    <source>
        <dbReference type="SAM" id="Phobius"/>
    </source>
</evidence>
<reference evidence="10 11" key="1">
    <citation type="journal article" date="2011" name="J. Bacteriol.">
        <title>Genome sequence of Chthoniobacter flavus Ellin428, an aerobic heterotrophic soil bacterium.</title>
        <authorList>
            <person name="Kant R."/>
            <person name="van Passel M.W."/>
            <person name="Palva A."/>
            <person name="Lucas S."/>
            <person name="Lapidus A."/>
            <person name="Glavina Del Rio T."/>
            <person name="Dalin E."/>
            <person name="Tice H."/>
            <person name="Bruce D."/>
            <person name="Goodwin L."/>
            <person name="Pitluck S."/>
            <person name="Larimer F.W."/>
            <person name="Land M.L."/>
            <person name="Hauser L."/>
            <person name="Sangwan P."/>
            <person name="de Vos W.M."/>
            <person name="Janssen P.H."/>
            <person name="Smidt H."/>
        </authorList>
    </citation>
    <scope>NUCLEOTIDE SEQUENCE [LARGE SCALE GENOMIC DNA]</scope>
    <source>
        <strain evidence="10 11">Ellin428</strain>
    </source>
</reference>
<evidence type="ECO:0000256" key="4">
    <source>
        <dbReference type="ARBA" id="ARBA00022679"/>
    </source>
</evidence>
<keyword evidence="3" id="KW-0328">Glycosyltransferase</keyword>
<dbReference type="Proteomes" id="UP000005824">
    <property type="component" value="Unassembled WGS sequence"/>
</dbReference>
<dbReference type="GO" id="GO:0009103">
    <property type="term" value="P:lipopolysaccharide biosynthetic process"/>
    <property type="evidence" value="ECO:0007669"/>
    <property type="project" value="UniProtKB-ARBA"/>
</dbReference>
<keyword evidence="5 8" id="KW-0812">Transmembrane</keyword>
<dbReference type="STRING" id="497964.CfE428DRAFT_5342"/>
<dbReference type="PANTHER" id="PTHR33908:SF11">
    <property type="entry name" value="MEMBRANE PROTEIN"/>
    <property type="match status" value="1"/>
</dbReference>
<sequence length="535" mass="58596">MSTSTSPSTPDSFAPRSRWWALGLIAILAFLVVHFAVGFQRPWSEEDNWYGAVYAQAAHNNLRAGLRSAGVPATLYFGPLPIPPEAYYVHHPTLLPVLVTGSFALFGESEGMARLVPILASLASVVVLWFLLLRTAGPRAATFVAAIFAIVPMELHYGDMVDFEPVLTFWMIALLACLWHWKRTSHTRWAVAAAIFAALCLWTDWPGYLLVLSAAAWLLFFASREMRPLGFLFVALVGCAGLLFLWQIHSVNAAAWTDLWTALQMRLGNAIPTSTAPIAENAPRFTWSDWLRTVGADLRGNYLALTWVFAGLGIIHLIRDRRSEGTRWLALTATLLTIAGTLYVVLLRNESFIHDFAPFYVIGAVAILAGLGLECLCRWSDKLPSVGRVAIPSAAVIVLVALAGVGLRRSEEMRSPYLILDGAVQEPMELIPTLGTRLLQAFPPGATILANFDPYGSALTYYARRPILTNLITPEDWRGMLASEHPAGGVVWLGAKNAPEILSTLPGHTERIEIAGFPFILWHAPTAASTTESAQ</sequence>
<feature type="transmembrane region" description="Helical" evidence="8">
    <location>
        <begin position="300"/>
        <end position="318"/>
    </location>
</feature>
<dbReference type="eggNOG" id="COG1807">
    <property type="taxonomic scope" value="Bacteria"/>
</dbReference>
<dbReference type="InterPro" id="IPR050297">
    <property type="entry name" value="LipidA_mod_glycosyltrf_83"/>
</dbReference>
<feature type="transmembrane region" description="Helical" evidence="8">
    <location>
        <begin position="193"/>
        <end position="222"/>
    </location>
</feature>
<feature type="transmembrane region" description="Helical" evidence="8">
    <location>
        <begin position="115"/>
        <end position="133"/>
    </location>
</feature>
<evidence type="ECO:0000256" key="1">
    <source>
        <dbReference type="ARBA" id="ARBA00004651"/>
    </source>
</evidence>